<dbReference type="Proteomes" id="UP001313282">
    <property type="component" value="Unassembled WGS sequence"/>
</dbReference>
<keyword evidence="4" id="KW-1185">Reference proteome</keyword>
<reference evidence="3 4" key="1">
    <citation type="submission" date="2019-10" db="EMBL/GenBank/DDBJ databases">
        <authorList>
            <person name="Palmer J.M."/>
        </authorList>
    </citation>
    <scope>NUCLEOTIDE SEQUENCE [LARGE SCALE GENOMIC DNA]</scope>
    <source>
        <strain evidence="3 4">TWF718</strain>
    </source>
</reference>
<dbReference type="InterPro" id="IPR036047">
    <property type="entry name" value="F-box-like_dom_sf"/>
</dbReference>
<dbReference type="CDD" id="cd09917">
    <property type="entry name" value="F-box_SF"/>
    <property type="match status" value="1"/>
</dbReference>
<dbReference type="SMART" id="SM00256">
    <property type="entry name" value="FBOX"/>
    <property type="match status" value="1"/>
</dbReference>
<accession>A0AAN8N726</accession>
<name>A0AAN8N726_9PEZI</name>
<dbReference type="Pfam" id="PF12937">
    <property type="entry name" value="F-box-like"/>
    <property type="match status" value="1"/>
</dbReference>
<evidence type="ECO:0000313" key="3">
    <source>
        <dbReference type="EMBL" id="KAK6351185.1"/>
    </source>
</evidence>
<proteinExistence type="predicted"/>
<protein>
    <recommendedName>
        <fullName evidence="2">F-box domain-containing protein</fullName>
    </recommendedName>
</protein>
<organism evidence="3 4">
    <name type="scientific">Orbilia javanica</name>
    <dbReference type="NCBI Taxonomy" id="47235"/>
    <lineage>
        <taxon>Eukaryota</taxon>
        <taxon>Fungi</taxon>
        <taxon>Dikarya</taxon>
        <taxon>Ascomycota</taxon>
        <taxon>Pezizomycotina</taxon>
        <taxon>Orbiliomycetes</taxon>
        <taxon>Orbiliales</taxon>
        <taxon>Orbiliaceae</taxon>
        <taxon>Orbilia</taxon>
    </lineage>
</organism>
<dbReference type="EMBL" id="JAVHNR010000002">
    <property type="protein sequence ID" value="KAK6351185.1"/>
    <property type="molecule type" value="Genomic_DNA"/>
</dbReference>
<evidence type="ECO:0000259" key="2">
    <source>
        <dbReference type="SMART" id="SM00256"/>
    </source>
</evidence>
<dbReference type="Gene3D" id="1.20.1280.50">
    <property type="match status" value="1"/>
</dbReference>
<dbReference type="InterPro" id="IPR001810">
    <property type="entry name" value="F-box_dom"/>
</dbReference>
<feature type="region of interest" description="Disordered" evidence="1">
    <location>
        <begin position="362"/>
        <end position="438"/>
    </location>
</feature>
<comment type="caution">
    <text evidence="3">The sequence shown here is derived from an EMBL/GenBank/DDBJ whole genome shotgun (WGS) entry which is preliminary data.</text>
</comment>
<dbReference type="AlphaFoldDB" id="A0AAN8N726"/>
<evidence type="ECO:0000256" key="1">
    <source>
        <dbReference type="SAM" id="MobiDB-lite"/>
    </source>
</evidence>
<sequence>MTNILSLPTEILIEIFSDESFTSADLVSCRRVCKYFRNVADKCSINYTFQIDAVSQRTWKLTKYLLRNPDFGKRFKSIKVTWNRRIPRKPQTWALQWHWSPGEIEKIAQPLSRGGRGNHALLGSICRGLNSEALLPFLLLHTPNLRLFDMGDVKLDLLGPYVSAGESQRIYQYCTTSASNIYQAPIASFAPTGWTYSLPDDPENGPNNHYSYLHLHMRLESDWLPGLSNITHLTHGCHRTGGYFDRWPAIHLVYMMFLPRLQTAHFYGASILPPDSSTPLDLAKLSLRFSGQKSTIKHLGLLNCRLRKSDYRTIAQITGSLQSFKCVLEYEEVKWSDYAYVRDVYDLFRLHNHPSLKDEQVVVSRATGKDKDPEDLEKDIDYGNDDDFLYNSDSDGPWNHDLGADQGRDAIGSPESSQAGENGSDIFGSDGSGRSPLY</sequence>
<gene>
    <name evidence="3" type="ORF">TWF718_004354</name>
</gene>
<dbReference type="SUPFAM" id="SSF81383">
    <property type="entry name" value="F-box domain"/>
    <property type="match status" value="1"/>
</dbReference>
<feature type="compositionally biased region" description="Acidic residues" evidence="1">
    <location>
        <begin position="373"/>
        <end position="388"/>
    </location>
</feature>
<feature type="domain" description="F-box" evidence="2">
    <location>
        <begin position="7"/>
        <end position="49"/>
    </location>
</feature>
<evidence type="ECO:0000313" key="4">
    <source>
        <dbReference type="Proteomes" id="UP001313282"/>
    </source>
</evidence>